<dbReference type="InterPro" id="IPR000330">
    <property type="entry name" value="SNF2_N"/>
</dbReference>
<dbReference type="FunFam" id="3.40.50.300:FF:000863">
    <property type="entry name" value="DNA excision repair protein ERCC-6"/>
    <property type="match status" value="1"/>
</dbReference>
<comment type="similarity">
    <text evidence="2">Belongs to the SNF2/RAD54 helicase family.</text>
</comment>
<evidence type="ECO:0000256" key="8">
    <source>
        <dbReference type="ARBA" id="ARBA00023125"/>
    </source>
</evidence>
<dbReference type="InterPro" id="IPR058951">
    <property type="entry name" value="WHD_Rad26_CSB-like"/>
</dbReference>
<feature type="region of interest" description="Disordered" evidence="15">
    <location>
        <begin position="1403"/>
        <end position="1425"/>
    </location>
</feature>
<feature type="region of interest" description="Disordered" evidence="15">
    <location>
        <begin position="1025"/>
        <end position="1080"/>
    </location>
</feature>
<dbReference type="CDD" id="cd22254">
    <property type="entry name" value="CSB_WHD"/>
    <property type="match status" value="1"/>
</dbReference>
<keyword evidence="8" id="KW-0238">DNA-binding</keyword>
<feature type="compositionally biased region" description="Basic and acidic residues" evidence="15">
    <location>
        <begin position="315"/>
        <end position="328"/>
    </location>
</feature>
<dbReference type="SMART" id="SM00487">
    <property type="entry name" value="DEXDc"/>
    <property type="match status" value="1"/>
</dbReference>
<evidence type="ECO:0000256" key="1">
    <source>
        <dbReference type="ARBA" id="ARBA00004123"/>
    </source>
</evidence>
<keyword evidence="14" id="KW-0175">Coiled coil</keyword>
<feature type="region of interest" description="Disordered" evidence="15">
    <location>
        <begin position="1101"/>
        <end position="1131"/>
    </location>
</feature>
<dbReference type="OrthoDB" id="413460at2759"/>
<feature type="compositionally biased region" description="Basic residues" evidence="15">
    <location>
        <begin position="329"/>
        <end position="342"/>
    </location>
</feature>
<feature type="compositionally biased region" description="Basic and acidic residues" evidence="15">
    <location>
        <begin position="1034"/>
        <end position="1048"/>
    </location>
</feature>
<dbReference type="GO" id="GO:0005524">
    <property type="term" value="F:ATP binding"/>
    <property type="evidence" value="ECO:0007669"/>
    <property type="project" value="UniProtKB-KW"/>
</dbReference>
<feature type="region of interest" description="Disordered" evidence="15">
    <location>
        <begin position="1"/>
        <end position="24"/>
    </location>
</feature>
<dbReference type="SMART" id="SM00490">
    <property type="entry name" value="HELICc"/>
    <property type="match status" value="1"/>
</dbReference>
<keyword evidence="19" id="KW-1185">Reference proteome</keyword>
<dbReference type="InterPro" id="IPR014001">
    <property type="entry name" value="Helicase_ATP-bd"/>
</dbReference>
<keyword evidence="3" id="KW-0547">Nucleotide-binding</keyword>
<dbReference type="InterPro" id="IPR038718">
    <property type="entry name" value="SNF2-like_sf"/>
</dbReference>
<evidence type="ECO:0000256" key="13">
    <source>
        <dbReference type="ARBA" id="ARBA00079118"/>
    </source>
</evidence>
<dbReference type="Pfam" id="PF00176">
    <property type="entry name" value="SNF2-rel_dom"/>
    <property type="match status" value="1"/>
</dbReference>
<feature type="coiled-coil region" evidence="14">
    <location>
        <begin position="167"/>
        <end position="194"/>
    </location>
</feature>
<feature type="region of interest" description="Disordered" evidence="15">
    <location>
        <begin position="1322"/>
        <end position="1387"/>
    </location>
</feature>
<feature type="domain" description="Helicase ATP-binding" evidence="16">
    <location>
        <begin position="512"/>
        <end position="687"/>
    </location>
</feature>
<dbReference type="Proteomes" id="UP000550660">
    <property type="component" value="Unassembled WGS sequence"/>
</dbReference>
<comment type="caution">
    <text evidence="18">The sequence shown here is derived from an EMBL/GenBank/DDBJ whole genome shotgun (WGS) entry which is preliminary data.</text>
</comment>
<evidence type="ECO:0000313" key="18">
    <source>
        <dbReference type="EMBL" id="NXJ79163.1"/>
    </source>
</evidence>
<feature type="compositionally biased region" description="Basic and acidic residues" evidence="15">
    <location>
        <begin position="1195"/>
        <end position="1205"/>
    </location>
</feature>
<dbReference type="GO" id="GO:0008094">
    <property type="term" value="F:ATP-dependent activity, acting on DNA"/>
    <property type="evidence" value="ECO:0007669"/>
    <property type="project" value="TreeGrafter"/>
</dbReference>
<keyword evidence="10" id="KW-0539">Nucleus</keyword>
<dbReference type="InterPro" id="IPR001650">
    <property type="entry name" value="Helicase_C-like"/>
</dbReference>
<feature type="compositionally biased region" description="Polar residues" evidence="15">
    <location>
        <begin position="1338"/>
        <end position="1347"/>
    </location>
</feature>
<dbReference type="Pfam" id="PF00271">
    <property type="entry name" value="Helicase_C"/>
    <property type="match status" value="1"/>
</dbReference>
<evidence type="ECO:0000256" key="2">
    <source>
        <dbReference type="ARBA" id="ARBA00007025"/>
    </source>
</evidence>
<evidence type="ECO:0000256" key="10">
    <source>
        <dbReference type="ARBA" id="ARBA00023242"/>
    </source>
</evidence>
<feature type="non-terminal residue" evidence="18">
    <location>
        <position position="1"/>
    </location>
</feature>
<dbReference type="PROSITE" id="PS51192">
    <property type="entry name" value="HELICASE_ATP_BIND_1"/>
    <property type="match status" value="1"/>
</dbReference>
<dbReference type="Pfam" id="PF25875">
    <property type="entry name" value="WHD_Rad26_CSB"/>
    <property type="match status" value="1"/>
</dbReference>
<keyword evidence="4" id="KW-0227">DNA damage</keyword>
<dbReference type="Gene3D" id="3.40.50.10810">
    <property type="entry name" value="Tandem AAA-ATPase domain"/>
    <property type="match status" value="1"/>
</dbReference>
<evidence type="ECO:0000256" key="5">
    <source>
        <dbReference type="ARBA" id="ARBA00022801"/>
    </source>
</evidence>
<evidence type="ECO:0000256" key="7">
    <source>
        <dbReference type="ARBA" id="ARBA00022840"/>
    </source>
</evidence>
<feature type="compositionally biased region" description="Polar residues" evidence="15">
    <location>
        <begin position="1049"/>
        <end position="1076"/>
    </location>
</feature>
<feature type="compositionally biased region" description="Basic and acidic residues" evidence="15">
    <location>
        <begin position="1234"/>
        <end position="1246"/>
    </location>
</feature>
<dbReference type="PANTHER" id="PTHR45629:SF7">
    <property type="entry name" value="DNA EXCISION REPAIR PROTEIN ERCC-6-RELATED"/>
    <property type="match status" value="1"/>
</dbReference>
<dbReference type="EMBL" id="VXAG01000401">
    <property type="protein sequence ID" value="NXJ79163.1"/>
    <property type="molecule type" value="Genomic_DNA"/>
</dbReference>
<gene>
    <name evidence="18" type="primary">Ercc6</name>
    <name evidence="18" type="ORF">TROMEL_R07742</name>
</gene>
<proteinExistence type="inferred from homology"/>
<evidence type="ECO:0000256" key="12">
    <source>
        <dbReference type="ARBA" id="ARBA00076356"/>
    </source>
</evidence>
<dbReference type="PROSITE" id="PS51194">
    <property type="entry name" value="HELICASE_CTER"/>
    <property type="match status" value="1"/>
</dbReference>
<evidence type="ECO:0000259" key="17">
    <source>
        <dbReference type="PROSITE" id="PS51194"/>
    </source>
</evidence>
<accession>A0A7L0E8B9</accession>
<feature type="compositionally biased region" description="Low complexity" evidence="15">
    <location>
        <begin position="1377"/>
        <end position="1387"/>
    </location>
</feature>
<feature type="compositionally biased region" description="Basic and acidic residues" evidence="15">
    <location>
        <begin position="1351"/>
        <end position="1376"/>
    </location>
</feature>
<evidence type="ECO:0000256" key="11">
    <source>
        <dbReference type="ARBA" id="ARBA00071998"/>
    </source>
</evidence>
<dbReference type="InterPro" id="IPR027417">
    <property type="entry name" value="P-loop_NTPase"/>
</dbReference>
<feature type="region of interest" description="Disordered" evidence="15">
    <location>
        <begin position="1175"/>
        <end position="1246"/>
    </location>
</feature>
<dbReference type="InterPro" id="IPR050496">
    <property type="entry name" value="SNF2_RAD54_helicase_repair"/>
</dbReference>
<dbReference type="Gene3D" id="3.40.50.300">
    <property type="entry name" value="P-loop containing nucleotide triphosphate hydrolases"/>
    <property type="match status" value="1"/>
</dbReference>
<feature type="non-terminal residue" evidence="18">
    <location>
        <position position="1495"/>
    </location>
</feature>
<feature type="region of interest" description="Disordered" evidence="15">
    <location>
        <begin position="289"/>
        <end position="403"/>
    </location>
</feature>
<dbReference type="GO" id="GO:0005634">
    <property type="term" value="C:nucleus"/>
    <property type="evidence" value="ECO:0007669"/>
    <property type="project" value="UniProtKB-SubCell"/>
</dbReference>
<dbReference type="GO" id="GO:0006283">
    <property type="term" value="P:transcription-coupled nucleotide-excision repair"/>
    <property type="evidence" value="ECO:0007669"/>
    <property type="project" value="TreeGrafter"/>
</dbReference>
<dbReference type="CDD" id="cd18000">
    <property type="entry name" value="DEXHc_ERCC6"/>
    <property type="match status" value="1"/>
</dbReference>
<feature type="compositionally biased region" description="Polar residues" evidence="15">
    <location>
        <begin position="1101"/>
        <end position="1110"/>
    </location>
</feature>
<dbReference type="FunFam" id="3.40.50.10810:FF:000042">
    <property type="entry name" value="SNF2 family helicase-like protein"/>
    <property type="match status" value="1"/>
</dbReference>
<dbReference type="InterPro" id="IPR059240">
    <property type="entry name" value="cc_ERCC-6_N"/>
</dbReference>
<dbReference type="CDD" id="cd21397">
    <property type="entry name" value="cc_ERCC-6_N"/>
    <property type="match status" value="1"/>
</dbReference>
<dbReference type="SUPFAM" id="SSF52540">
    <property type="entry name" value="P-loop containing nucleoside triphosphate hydrolases"/>
    <property type="match status" value="2"/>
</dbReference>
<keyword evidence="6" id="KW-0347">Helicase</keyword>
<dbReference type="GO" id="GO:0004386">
    <property type="term" value="F:helicase activity"/>
    <property type="evidence" value="ECO:0007669"/>
    <property type="project" value="UniProtKB-KW"/>
</dbReference>
<keyword evidence="5" id="KW-0378">Hydrolase</keyword>
<feature type="compositionally biased region" description="Basic and acidic residues" evidence="15">
    <location>
        <begin position="350"/>
        <end position="366"/>
    </location>
</feature>
<organism evidence="18 19">
    <name type="scientific">Trogon melanurus</name>
    <name type="common">Black-tailed trogon</name>
    <dbReference type="NCBI Taxonomy" id="56311"/>
    <lineage>
        <taxon>Eukaryota</taxon>
        <taxon>Metazoa</taxon>
        <taxon>Chordata</taxon>
        <taxon>Craniata</taxon>
        <taxon>Vertebrata</taxon>
        <taxon>Euteleostomi</taxon>
        <taxon>Archelosauria</taxon>
        <taxon>Archosauria</taxon>
        <taxon>Dinosauria</taxon>
        <taxon>Saurischia</taxon>
        <taxon>Theropoda</taxon>
        <taxon>Coelurosauria</taxon>
        <taxon>Aves</taxon>
        <taxon>Neognathae</taxon>
        <taxon>Neoaves</taxon>
        <taxon>Telluraves</taxon>
        <taxon>Coraciimorphae</taxon>
        <taxon>Trogoniformes</taxon>
        <taxon>Trogonidae</taxon>
        <taxon>Trogon</taxon>
    </lineage>
</organism>
<dbReference type="GO" id="GO:0016787">
    <property type="term" value="F:hydrolase activity"/>
    <property type="evidence" value="ECO:0007669"/>
    <property type="project" value="UniProtKB-KW"/>
</dbReference>
<evidence type="ECO:0000256" key="3">
    <source>
        <dbReference type="ARBA" id="ARBA00022741"/>
    </source>
</evidence>
<name>A0A7L0E8B9_TROML</name>
<feature type="domain" description="Helicase C-terminal" evidence="17">
    <location>
        <begin position="836"/>
        <end position="995"/>
    </location>
</feature>
<feature type="compositionally biased region" description="Basic residues" evidence="15">
    <location>
        <begin position="1206"/>
        <end position="1215"/>
    </location>
</feature>
<evidence type="ECO:0000259" key="16">
    <source>
        <dbReference type="PROSITE" id="PS51192"/>
    </source>
</evidence>
<keyword evidence="9" id="KW-0234">DNA repair</keyword>
<dbReference type="InterPro" id="IPR049730">
    <property type="entry name" value="SNF2/RAD54-like_C"/>
</dbReference>
<reference evidence="18 19" key="1">
    <citation type="submission" date="2019-09" db="EMBL/GenBank/DDBJ databases">
        <title>Bird 10,000 Genomes (B10K) Project - Family phase.</title>
        <authorList>
            <person name="Zhang G."/>
        </authorList>
    </citation>
    <scope>NUCLEOTIDE SEQUENCE [LARGE SCALE GENOMIC DNA]</scope>
    <source>
        <strain evidence="18">B10K-DU-007-40</strain>
        <tissue evidence="18">Mixed tissue sample</tissue>
    </source>
</reference>
<evidence type="ECO:0000313" key="19">
    <source>
        <dbReference type="Proteomes" id="UP000550660"/>
    </source>
</evidence>
<feature type="compositionally biased region" description="Basic residues" evidence="15">
    <location>
        <begin position="291"/>
        <end position="302"/>
    </location>
</feature>
<dbReference type="PANTHER" id="PTHR45629">
    <property type="entry name" value="SNF2/RAD54 FAMILY MEMBER"/>
    <property type="match status" value="1"/>
</dbReference>
<evidence type="ECO:0000256" key="15">
    <source>
        <dbReference type="SAM" id="MobiDB-lite"/>
    </source>
</evidence>
<evidence type="ECO:0000256" key="6">
    <source>
        <dbReference type="ARBA" id="ARBA00022806"/>
    </source>
</evidence>
<protein>
    <recommendedName>
        <fullName evidence="11">DNA excision repair protein ERCC-6</fullName>
    </recommendedName>
    <alternativeName>
        <fullName evidence="12">ATP-dependent helicase ERCC6</fullName>
    </alternativeName>
    <alternativeName>
        <fullName evidence="13">Cockayne syndrome protein CSB</fullName>
    </alternativeName>
</protein>
<comment type="subcellular location">
    <subcellularLocation>
        <location evidence="1">Nucleus</location>
    </subcellularLocation>
</comment>
<keyword evidence="7" id="KW-0067">ATP-binding</keyword>
<feature type="compositionally biased region" description="Basic and acidic residues" evidence="15">
    <location>
        <begin position="1111"/>
        <end position="1121"/>
    </location>
</feature>
<evidence type="ECO:0000256" key="4">
    <source>
        <dbReference type="ARBA" id="ARBA00022763"/>
    </source>
</evidence>
<evidence type="ECO:0000256" key="9">
    <source>
        <dbReference type="ARBA" id="ARBA00023204"/>
    </source>
</evidence>
<evidence type="ECO:0000256" key="14">
    <source>
        <dbReference type="SAM" id="Coils"/>
    </source>
</evidence>
<sequence length="1495" mass="169976">MQTDNSHVPDSIQEQDPVTTSSNNCLHNAEELRIEQENGICNHDLGNSFRVPNSASQSSASVAVPLEVPRRGQPLLQIDRQQIQSISSSAQAAELKGLGVDVYDQDVLEQGVLQQVDNAINEANKAAKIADAEKEYQSVLDDLRSCTTSLKQINKIIEQLSPQAANNKDINRKLDSVKRQKYNKEQQLKKIKAKQKRLQSILGGTETLDKVHEIEFEEDEEPGPSCLGSMLMPVQETEWEELIRTGQMTPFGTKIPQKPERKTRRLMLNEASDFEKYLADQAKLSSERKKLSLHKGAKKKAQAKNVQCVAPSSTTKEKRGKAQSETDKRLKKRMRKLQKHALRIQSKAKIPKDKKYFEPKKLRREQEDDSGESEYVPDEELFDPEAEEEQPSSHTENDSDYEVRNLSRKRKYLVKRDFEEAENDSDFFPSSEEEERMLGKRKVKRWRDDGDEDYYKQRLRKWQKERLKDKEHQTAEELSEESDTEFEEGFKVPGFLFKKLFKYQQTGVRWLWELHCQQTGGILGDEMGLGKTIQIIAFLAGLSYSKIRTRGSNYRQGLGPTLIVCPTTVMHQWVKEFHTWWPPFRVAVLHETGSYTNRKVKLIHEIASCHGILITSYSYIRLMQDNIHSYDWHYVILDEGHKIRNPNAAVTLACKQFRTPHRIILSGSPMQNNLKELWSLFDFVFPGKLGTLPVFMEQFSVPITMGGYSNASPVQVKTAYKCACVLRDTINPYLLRRMKADVKMSLSLPDKNEQVLFCRLTDEQRQVYQNFINSKEVYQILNGDMQIFSGLVALRKICNHPDLFSGGPKILKGVPDADVEEADQFGYWKRSGKMIVVESLLKIWHKQGHRVLFFTQSRQMLQILEVFVKDRNYSYLRMDGTTSIASRQPLITRYNEDKSIFIFLLTTRVGGIGVNLTGADRVIIYDPDWNPSTDTQARERAWRIGQKKQVTVYRLLTAGTIEEKIYHRQIFKQFLTNRVLKDPKQRRFFKSNDLYELFTLSSPDVSQGTETSAIFAGTGSEVQVPKRHLKRKLEKQADNDSSKGDLHLTESSSPKYSRSSNCCTTTHVTNSSSKAIETSEEIQGNLEAFDENSCAKDNTEAATSINSLNQSKEESLEEDKSMSLPLPSDAGSSENAKCLSAEVAEVHGAANANAEGDFSLTCGAAGSWEKQVAKTEEDGQLDNNHHKCTSKTKHRVDMLSHESHKDKSKKKHHKDAKFEGERIPHLVKQKRYRRENSEEKEEDSKKTDDYVLEKLFKKSGVHSVMKHDAIMEASNADHVLVEAEANRVAQDALRALKVSRQRCLGAASGVPTWTGTSGFSGAPSGIKSRFGQKRNPMLLSSRSTCTSPVKKCKDADTIKKENLKKSNSDGHFDGKSGESSSSALDSSSLLAKMRARNHLLLPQQRVNEGDENHQQPPTPAPGSTEYDELLVDMRNFIAFQARVDGEASTQEILNEFESKLPVAQSCVFRELLRNLCTFHRNPNGEGVWKLKPEFR</sequence>
<feature type="compositionally biased region" description="Acidic residues" evidence="15">
    <location>
        <begin position="367"/>
        <end position="390"/>
    </location>
</feature>
<dbReference type="CDD" id="cd18793">
    <property type="entry name" value="SF2_C_SNF"/>
    <property type="match status" value="1"/>
</dbReference>